<dbReference type="EC" id="3.4.22.-" evidence="9"/>
<evidence type="ECO:0000256" key="6">
    <source>
        <dbReference type="ARBA" id="ARBA00022989"/>
    </source>
</evidence>
<dbReference type="InterPro" id="IPR019127">
    <property type="entry name" value="Exosortase"/>
</dbReference>
<evidence type="ECO:0000256" key="8">
    <source>
        <dbReference type="SAM" id="Phobius"/>
    </source>
</evidence>
<reference evidence="9 10" key="1">
    <citation type="submission" date="2024-12" db="EMBL/GenBank/DDBJ databases">
        <authorList>
            <person name="Lee Y."/>
        </authorList>
    </citation>
    <scope>NUCLEOTIDE SEQUENCE [LARGE SCALE GENOMIC DNA]</scope>
    <source>
        <strain evidence="9 10">03SUJ4</strain>
    </source>
</reference>
<feature type="transmembrane region" description="Helical" evidence="8">
    <location>
        <begin position="195"/>
        <end position="214"/>
    </location>
</feature>
<evidence type="ECO:0000313" key="9">
    <source>
        <dbReference type="EMBL" id="MFN2974773.1"/>
    </source>
</evidence>
<dbReference type="Pfam" id="PF09721">
    <property type="entry name" value="Exosortase_EpsH"/>
    <property type="match status" value="1"/>
</dbReference>
<keyword evidence="4 8" id="KW-0812">Transmembrane</keyword>
<evidence type="ECO:0000256" key="2">
    <source>
        <dbReference type="ARBA" id="ARBA00022475"/>
    </source>
</evidence>
<feature type="transmembrane region" description="Helical" evidence="8">
    <location>
        <begin position="261"/>
        <end position="280"/>
    </location>
</feature>
<protein>
    <submittedName>
        <fullName evidence="9">Exosortase A</fullName>
        <ecNumber evidence="9">3.4.22.-</ecNumber>
    </submittedName>
</protein>
<dbReference type="GO" id="GO:0016787">
    <property type="term" value="F:hydrolase activity"/>
    <property type="evidence" value="ECO:0007669"/>
    <property type="project" value="UniProtKB-KW"/>
</dbReference>
<feature type="transmembrane region" description="Helical" evidence="8">
    <location>
        <begin position="102"/>
        <end position="121"/>
    </location>
</feature>
<feature type="transmembrane region" description="Helical" evidence="8">
    <location>
        <begin position="18"/>
        <end position="38"/>
    </location>
</feature>
<comment type="subcellular location">
    <subcellularLocation>
        <location evidence="1">Cell membrane</location>
        <topology evidence="1">Multi-pass membrane protein</topology>
    </subcellularLocation>
</comment>
<sequence>MNPVPATARFGRSIPASLAVPLALLVVFVVLLYAGVAAKLVYDWYDLPDFSHGFIVPLFSAFLIWERRRNIASTPLQPTWSGIPVVLLGLLFLLTGRFGADLFLSRLSFLILLCGTIWTIAGRPMLRALLFPIGVLLLAIPLPAVVFNQLTFPLQMLASRVASAMLPWAGVPVLREGNVINLPAMQLEVAEACSGIRSMMSLFTVAVFFGYLFEKDNFRRILLALSSLPIAVAANALRIFGTGLCVQYWDPDKAMGFFHEFSGWLMFLVSLSCLYFIHIATRRIGRHGGTAQPA</sequence>
<keyword evidence="10" id="KW-1185">Reference proteome</keyword>
<evidence type="ECO:0000313" key="10">
    <source>
        <dbReference type="Proteomes" id="UP001634747"/>
    </source>
</evidence>
<feature type="transmembrane region" description="Helical" evidence="8">
    <location>
        <begin position="221"/>
        <end position="241"/>
    </location>
</feature>
<evidence type="ECO:0000256" key="4">
    <source>
        <dbReference type="ARBA" id="ARBA00022692"/>
    </source>
</evidence>
<name>A0ABW9KGX2_9BACT</name>
<accession>A0ABW9KGX2</accession>
<dbReference type="NCBIfam" id="TIGR02602">
    <property type="entry name" value="8TM_EpsH"/>
    <property type="match status" value="1"/>
</dbReference>
<feature type="transmembrane region" description="Helical" evidence="8">
    <location>
        <begin position="50"/>
        <end position="66"/>
    </location>
</feature>
<keyword evidence="5 9" id="KW-0378">Hydrolase</keyword>
<feature type="transmembrane region" description="Helical" evidence="8">
    <location>
        <begin position="78"/>
        <end position="96"/>
    </location>
</feature>
<dbReference type="RefSeq" id="WP_263413672.1">
    <property type="nucleotide sequence ID" value="NZ_BAABBH010000001.1"/>
</dbReference>
<evidence type="ECO:0000256" key="7">
    <source>
        <dbReference type="ARBA" id="ARBA00023136"/>
    </source>
</evidence>
<keyword evidence="3" id="KW-0645">Protease</keyword>
<feature type="transmembrane region" description="Helical" evidence="8">
    <location>
        <begin position="128"/>
        <end position="147"/>
    </location>
</feature>
<dbReference type="EMBL" id="JBJYXY010000001">
    <property type="protein sequence ID" value="MFN2974773.1"/>
    <property type="molecule type" value="Genomic_DNA"/>
</dbReference>
<evidence type="ECO:0000256" key="5">
    <source>
        <dbReference type="ARBA" id="ARBA00022801"/>
    </source>
</evidence>
<comment type="caution">
    <text evidence="9">The sequence shown here is derived from an EMBL/GenBank/DDBJ whole genome shotgun (WGS) entry which is preliminary data.</text>
</comment>
<organism evidence="9 10">
    <name type="scientific">Terriglobus aquaticus</name>
    <dbReference type="NCBI Taxonomy" id="940139"/>
    <lineage>
        <taxon>Bacteria</taxon>
        <taxon>Pseudomonadati</taxon>
        <taxon>Acidobacteriota</taxon>
        <taxon>Terriglobia</taxon>
        <taxon>Terriglobales</taxon>
        <taxon>Acidobacteriaceae</taxon>
        <taxon>Terriglobus</taxon>
    </lineage>
</organism>
<dbReference type="InterPro" id="IPR017540">
    <property type="entry name" value="Exosortase-1"/>
</dbReference>
<keyword evidence="6 8" id="KW-1133">Transmembrane helix</keyword>
<gene>
    <name evidence="9" type="primary">xrtA</name>
    <name evidence="9" type="ORF">ACK2TP_03280</name>
</gene>
<evidence type="ECO:0000256" key="1">
    <source>
        <dbReference type="ARBA" id="ARBA00004651"/>
    </source>
</evidence>
<dbReference type="NCBIfam" id="TIGR04178">
    <property type="entry name" value="exo_archaeo"/>
    <property type="match status" value="1"/>
</dbReference>
<dbReference type="InterPro" id="IPR026392">
    <property type="entry name" value="Exo/Archaeosortase_dom"/>
</dbReference>
<evidence type="ECO:0000256" key="3">
    <source>
        <dbReference type="ARBA" id="ARBA00022670"/>
    </source>
</evidence>
<dbReference type="NCBIfam" id="TIGR03109">
    <property type="entry name" value="exosort_XrtA"/>
    <property type="match status" value="1"/>
</dbReference>
<dbReference type="Proteomes" id="UP001634747">
    <property type="component" value="Unassembled WGS sequence"/>
</dbReference>
<keyword evidence="2" id="KW-1003">Cell membrane</keyword>
<dbReference type="InterPro" id="IPR013426">
    <property type="entry name" value="EpsH-like"/>
</dbReference>
<keyword evidence="7 8" id="KW-0472">Membrane</keyword>
<proteinExistence type="predicted"/>